<dbReference type="PANTHER" id="PTHR46111">
    <property type="entry name" value="RIBOSOMAL RNA SMALL SUBUNIT METHYLTRANSFERASE I"/>
    <property type="match status" value="1"/>
</dbReference>
<comment type="subcellular location">
    <subcellularLocation>
        <location evidence="6">Cytoplasm</location>
    </subcellularLocation>
</comment>
<dbReference type="GO" id="GO:0070677">
    <property type="term" value="F:rRNA (cytosine-2'-O-)-methyltransferase activity"/>
    <property type="evidence" value="ECO:0007669"/>
    <property type="project" value="UniProtKB-UniRule"/>
</dbReference>
<keyword evidence="4 6" id="KW-0808">Transferase</keyword>
<evidence type="ECO:0000256" key="6">
    <source>
        <dbReference type="HAMAP-Rule" id="MF_01877"/>
    </source>
</evidence>
<evidence type="ECO:0000313" key="8">
    <source>
        <dbReference type="EMBL" id="TVY12326.1"/>
    </source>
</evidence>
<keyword evidence="3 6" id="KW-0489">Methyltransferase</keyword>
<dbReference type="Gene3D" id="3.40.1010.10">
    <property type="entry name" value="Cobalt-precorrin-4 Transmethylase, Domain 1"/>
    <property type="match status" value="1"/>
</dbReference>
<dbReference type="InterPro" id="IPR014776">
    <property type="entry name" value="4pyrrole_Mease_sub2"/>
</dbReference>
<gene>
    <name evidence="8" type="primary">tpm</name>
    <name evidence="6" type="synonym">rsmI</name>
    <name evidence="8" type="ORF">MDPP_0099</name>
</gene>
<dbReference type="InterPro" id="IPR000878">
    <property type="entry name" value="4pyrrol_Mease"/>
</dbReference>
<dbReference type="NCBIfam" id="TIGR00096">
    <property type="entry name" value="16S rRNA (cytidine(1402)-2'-O)-methyltransferase"/>
    <property type="match status" value="1"/>
</dbReference>
<dbReference type="FunFam" id="3.40.1010.10:FF:000007">
    <property type="entry name" value="Ribosomal RNA small subunit methyltransferase I"/>
    <property type="match status" value="1"/>
</dbReference>
<evidence type="ECO:0000256" key="4">
    <source>
        <dbReference type="ARBA" id="ARBA00022679"/>
    </source>
</evidence>
<evidence type="ECO:0000313" key="9">
    <source>
        <dbReference type="Proteomes" id="UP000320078"/>
    </source>
</evidence>
<dbReference type="PANTHER" id="PTHR46111:SF1">
    <property type="entry name" value="RIBOSOMAL RNA SMALL SUBUNIT METHYLTRANSFERASE I"/>
    <property type="match status" value="1"/>
</dbReference>
<dbReference type="AlphaFoldDB" id="A0A559KJL9"/>
<comment type="caution">
    <text evidence="8">The sequence shown here is derived from an EMBL/GenBank/DDBJ whole genome shotgun (WGS) entry which is preliminary data.</text>
</comment>
<dbReference type="InterPro" id="IPR035996">
    <property type="entry name" value="4pyrrol_Methylase_sf"/>
</dbReference>
<keyword evidence="1 6" id="KW-0963">Cytoplasm</keyword>
<comment type="catalytic activity">
    <reaction evidence="6">
        <text>cytidine(1402) in 16S rRNA + S-adenosyl-L-methionine = 2'-O-methylcytidine(1402) in 16S rRNA + S-adenosyl-L-homocysteine + H(+)</text>
        <dbReference type="Rhea" id="RHEA:42924"/>
        <dbReference type="Rhea" id="RHEA-COMP:10285"/>
        <dbReference type="Rhea" id="RHEA-COMP:10286"/>
        <dbReference type="ChEBI" id="CHEBI:15378"/>
        <dbReference type="ChEBI" id="CHEBI:57856"/>
        <dbReference type="ChEBI" id="CHEBI:59789"/>
        <dbReference type="ChEBI" id="CHEBI:74495"/>
        <dbReference type="ChEBI" id="CHEBI:82748"/>
        <dbReference type="EC" id="2.1.1.198"/>
    </reaction>
</comment>
<dbReference type="OrthoDB" id="9809084at2"/>
<dbReference type="RefSeq" id="WP_144658250.1">
    <property type="nucleotide sequence ID" value="NZ_VIAE01000002.1"/>
</dbReference>
<dbReference type="InterPro" id="IPR014777">
    <property type="entry name" value="4pyrrole_Mease_sub1"/>
</dbReference>
<keyword evidence="2 6" id="KW-0698">rRNA processing</keyword>
<evidence type="ECO:0000259" key="7">
    <source>
        <dbReference type="Pfam" id="PF00590"/>
    </source>
</evidence>
<dbReference type="Pfam" id="PF00590">
    <property type="entry name" value="TP_methylase"/>
    <property type="match status" value="1"/>
</dbReference>
<protein>
    <recommendedName>
        <fullName evidence="6">Ribosomal RNA small subunit methyltransferase I</fullName>
        <ecNumber evidence="6">2.1.1.198</ecNumber>
    </recommendedName>
    <alternativeName>
        <fullName evidence="6">16S rRNA 2'-O-ribose C1402 methyltransferase</fullName>
    </alternativeName>
    <alternativeName>
        <fullName evidence="6">rRNA (cytidine-2'-O-)-methyltransferase RsmI</fullName>
    </alternativeName>
</protein>
<dbReference type="PIRSF" id="PIRSF005917">
    <property type="entry name" value="MTase_YraL"/>
    <property type="match status" value="1"/>
</dbReference>
<proteinExistence type="inferred from homology"/>
<dbReference type="Proteomes" id="UP000320078">
    <property type="component" value="Unassembled WGS sequence"/>
</dbReference>
<reference evidence="8 9" key="1">
    <citation type="submission" date="2019-06" db="EMBL/GenBank/DDBJ databases">
        <title>Draft Genome Sequence of Candidatus Phytoplasma pini-Related Strain MDPP: A Resource for Comparative Genomics of Gymnosperm-infecting Phytoplasmas.</title>
        <authorList>
            <person name="Cai W."/>
            <person name="Costanzo S."/>
            <person name="Shao J."/>
            <person name="Zhao Y."/>
            <person name="Davis R."/>
        </authorList>
    </citation>
    <scope>NUCLEOTIDE SEQUENCE [LARGE SCALE GENOMIC DNA]</scope>
    <source>
        <strain evidence="8 9">MDPP</strain>
    </source>
</reference>
<dbReference type="SUPFAM" id="SSF53790">
    <property type="entry name" value="Tetrapyrrole methylase"/>
    <property type="match status" value="1"/>
</dbReference>
<feature type="domain" description="Tetrapyrrole methylase" evidence="7">
    <location>
        <begin position="15"/>
        <end position="210"/>
    </location>
</feature>
<dbReference type="Gene3D" id="3.30.950.10">
    <property type="entry name" value="Methyltransferase, Cobalt-precorrin-4 Transmethylase, Domain 2"/>
    <property type="match status" value="1"/>
</dbReference>
<dbReference type="GO" id="GO:0005737">
    <property type="term" value="C:cytoplasm"/>
    <property type="evidence" value="ECO:0007669"/>
    <property type="project" value="UniProtKB-SubCell"/>
</dbReference>
<comment type="function">
    <text evidence="6">Catalyzes the 2'-O-methylation of the ribose of cytidine 1402 (C1402) in 16S rRNA.</text>
</comment>
<dbReference type="PROSITE" id="PS01296">
    <property type="entry name" value="RSMI"/>
    <property type="match status" value="1"/>
</dbReference>
<name>A0A559KJL9_9MOLU</name>
<dbReference type="HAMAP" id="MF_01877">
    <property type="entry name" value="16SrRNA_methyltr_I"/>
    <property type="match status" value="1"/>
</dbReference>
<keyword evidence="5 6" id="KW-0949">S-adenosyl-L-methionine</keyword>
<dbReference type="InterPro" id="IPR008189">
    <property type="entry name" value="rRNA_ssu_MeTfrase_I"/>
</dbReference>
<evidence type="ECO:0000256" key="2">
    <source>
        <dbReference type="ARBA" id="ARBA00022552"/>
    </source>
</evidence>
<comment type="similarity">
    <text evidence="6">Belongs to the methyltransferase superfamily. RsmI family.</text>
</comment>
<dbReference type="EC" id="2.1.1.198" evidence="6"/>
<evidence type="ECO:0000256" key="5">
    <source>
        <dbReference type="ARBA" id="ARBA00022691"/>
    </source>
</evidence>
<evidence type="ECO:0000256" key="1">
    <source>
        <dbReference type="ARBA" id="ARBA00022490"/>
    </source>
</evidence>
<accession>A0A559KJL9</accession>
<dbReference type="CDD" id="cd11648">
    <property type="entry name" value="RsmI"/>
    <property type="match status" value="1"/>
</dbReference>
<evidence type="ECO:0000256" key="3">
    <source>
        <dbReference type="ARBA" id="ARBA00022603"/>
    </source>
</evidence>
<sequence>MVIIQKTFFQSKSILYLVSTPIGNLSDISLRALEILKTVDYILTEDTRRARKLTSYYKIQKPLISFHKYNEQKRLSKVLNLLKEKNNLALISDSGTPLICDPGLGLIKEVKKSGFFVTAVPGSSAFLTAFTLSSLEFPFCFLGFFPKKTKAREELLLKYYAFDGTLIFYESAKRIHSTLLFIQKHYQKRKIVLARELTKKFETIISGDIDMVLQQHLSLKGEYVLLIEKNFHPHLIEKKIDFKQYINLFLKQGFSEKEALKQVAKICRLSKKEIYKKIKIIE</sequence>
<organism evidence="8 9">
    <name type="scientific">Candidatus Phytoplasma pini</name>
    <dbReference type="NCBI Taxonomy" id="267362"/>
    <lineage>
        <taxon>Bacteria</taxon>
        <taxon>Bacillati</taxon>
        <taxon>Mycoplasmatota</taxon>
        <taxon>Mollicutes</taxon>
        <taxon>Acholeplasmatales</taxon>
        <taxon>Acholeplasmataceae</taxon>
        <taxon>Candidatus Phytoplasma</taxon>
    </lineage>
</organism>
<dbReference type="InterPro" id="IPR018063">
    <property type="entry name" value="SAM_MeTrfase_RsmI_CS"/>
</dbReference>
<keyword evidence="9" id="KW-1185">Reference proteome</keyword>
<dbReference type="EMBL" id="VIAE01000002">
    <property type="protein sequence ID" value="TVY12326.1"/>
    <property type="molecule type" value="Genomic_DNA"/>
</dbReference>